<reference evidence="2 3" key="1">
    <citation type="submission" date="2022-05" db="EMBL/GenBank/DDBJ databases">
        <authorList>
            <consortium name="Genoscope - CEA"/>
            <person name="William W."/>
        </authorList>
    </citation>
    <scope>NUCLEOTIDE SEQUENCE [LARGE SCALE GENOMIC DNA]</scope>
</reference>
<gene>
    <name evidence="2" type="ORF">PEVE_00041926</name>
</gene>
<evidence type="ECO:0000313" key="3">
    <source>
        <dbReference type="Proteomes" id="UP001159427"/>
    </source>
</evidence>
<evidence type="ECO:0000313" key="2">
    <source>
        <dbReference type="EMBL" id="CAH3140881.1"/>
    </source>
</evidence>
<comment type="caution">
    <text evidence="2">The sequence shown here is derived from an EMBL/GenBank/DDBJ whole genome shotgun (WGS) entry which is preliminary data.</text>
</comment>
<proteinExistence type="predicted"/>
<dbReference type="EMBL" id="CALNXI010000808">
    <property type="protein sequence ID" value="CAH3140881.1"/>
    <property type="molecule type" value="Genomic_DNA"/>
</dbReference>
<dbReference type="Proteomes" id="UP001159427">
    <property type="component" value="Unassembled WGS sequence"/>
</dbReference>
<organism evidence="2 3">
    <name type="scientific">Porites evermanni</name>
    <dbReference type="NCBI Taxonomy" id="104178"/>
    <lineage>
        <taxon>Eukaryota</taxon>
        <taxon>Metazoa</taxon>
        <taxon>Cnidaria</taxon>
        <taxon>Anthozoa</taxon>
        <taxon>Hexacorallia</taxon>
        <taxon>Scleractinia</taxon>
        <taxon>Fungiina</taxon>
        <taxon>Poritidae</taxon>
        <taxon>Porites</taxon>
    </lineage>
</organism>
<feature type="region of interest" description="Disordered" evidence="1">
    <location>
        <begin position="67"/>
        <end position="118"/>
    </location>
</feature>
<keyword evidence="3" id="KW-1185">Reference proteome</keyword>
<feature type="compositionally biased region" description="Polar residues" evidence="1">
    <location>
        <begin position="99"/>
        <end position="111"/>
    </location>
</feature>
<accession>A0ABN8PG07</accession>
<name>A0ABN8PG07_9CNID</name>
<sequence length="118" mass="13144">MTARNSMGEEIDAMFTTDHKDNSNGIIDSVQEEGRVQFLGDTTKISSLSRLSAGQVCVDKSKQRFHTSVLPSPTPVDMPTKRTVEPSKPKARKIRSYNIERNSTCIGQENASHGERYN</sequence>
<evidence type="ECO:0000256" key="1">
    <source>
        <dbReference type="SAM" id="MobiDB-lite"/>
    </source>
</evidence>
<feature type="compositionally biased region" description="Basic and acidic residues" evidence="1">
    <location>
        <begin position="79"/>
        <end position="88"/>
    </location>
</feature>
<protein>
    <submittedName>
        <fullName evidence="2">Uncharacterized protein</fullName>
    </submittedName>
</protein>